<dbReference type="HOGENOM" id="CLU_1917862_0_0_1"/>
<reference evidence="1 2" key="1">
    <citation type="submission" date="2014-04" db="EMBL/GenBank/DDBJ databases">
        <authorList>
            <consortium name="DOE Joint Genome Institute"/>
            <person name="Kuo A."/>
            <person name="Tarkka M."/>
            <person name="Buscot F."/>
            <person name="Kohler A."/>
            <person name="Nagy L.G."/>
            <person name="Floudas D."/>
            <person name="Copeland A."/>
            <person name="Barry K.W."/>
            <person name="Cichocki N."/>
            <person name="Veneault-Fourrey C."/>
            <person name="LaButti K."/>
            <person name="Lindquist E.A."/>
            <person name="Lipzen A."/>
            <person name="Lundell T."/>
            <person name="Morin E."/>
            <person name="Murat C."/>
            <person name="Sun H."/>
            <person name="Tunlid A."/>
            <person name="Henrissat B."/>
            <person name="Grigoriev I.V."/>
            <person name="Hibbett D.S."/>
            <person name="Martin F."/>
            <person name="Nordberg H.P."/>
            <person name="Cantor M.N."/>
            <person name="Hua S.X."/>
        </authorList>
    </citation>
    <scope>NUCLEOTIDE SEQUENCE [LARGE SCALE GENOMIC DNA]</scope>
    <source>
        <strain evidence="1 2">F 1598</strain>
    </source>
</reference>
<dbReference type="Proteomes" id="UP000054166">
    <property type="component" value="Unassembled WGS sequence"/>
</dbReference>
<proteinExistence type="predicted"/>
<accession>A0A0C3EUL8</accession>
<evidence type="ECO:0000313" key="1">
    <source>
        <dbReference type="EMBL" id="KIM71734.1"/>
    </source>
</evidence>
<organism evidence="1 2">
    <name type="scientific">Piloderma croceum (strain F 1598)</name>
    <dbReference type="NCBI Taxonomy" id="765440"/>
    <lineage>
        <taxon>Eukaryota</taxon>
        <taxon>Fungi</taxon>
        <taxon>Dikarya</taxon>
        <taxon>Basidiomycota</taxon>
        <taxon>Agaricomycotina</taxon>
        <taxon>Agaricomycetes</taxon>
        <taxon>Agaricomycetidae</taxon>
        <taxon>Atheliales</taxon>
        <taxon>Atheliaceae</taxon>
        <taxon>Piloderma</taxon>
    </lineage>
</organism>
<keyword evidence="2" id="KW-1185">Reference proteome</keyword>
<dbReference type="EMBL" id="KN833223">
    <property type="protein sequence ID" value="KIM71734.1"/>
    <property type="molecule type" value="Genomic_DNA"/>
</dbReference>
<evidence type="ECO:0000313" key="2">
    <source>
        <dbReference type="Proteomes" id="UP000054166"/>
    </source>
</evidence>
<gene>
    <name evidence="1" type="ORF">PILCRDRAFT_750022</name>
</gene>
<dbReference type="InParanoid" id="A0A0C3EUL8"/>
<name>A0A0C3EUL8_PILCF</name>
<protein>
    <submittedName>
        <fullName evidence="1">Uncharacterized protein</fullName>
    </submittedName>
</protein>
<sequence>MKVRDPNKMYSKDTAHLGILLPDLSMLSTQDLGIKVTVVLCRDGASICLSDSEGVGCIEAWTTSDRDRICSCACGVRTSVSRNVTFNSRAKIVLCIAECCACNELYNSRCWCESVVRCSKSWLITELGALGC</sequence>
<reference evidence="2" key="2">
    <citation type="submission" date="2015-01" db="EMBL/GenBank/DDBJ databases">
        <title>Evolutionary Origins and Diversification of the Mycorrhizal Mutualists.</title>
        <authorList>
            <consortium name="DOE Joint Genome Institute"/>
            <consortium name="Mycorrhizal Genomics Consortium"/>
            <person name="Kohler A."/>
            <person name="Kuo A."/>
            <person name="Nagy L.G."/>
            <person name="Floudas D."/>
            <person name="Copeland A."/>
            <person name="Barry K.W."/>
            <person name="Cichocki N."/>
            <person name="Veneault-Fourrey C."/>
            <person name="LaButti K."/>
            <person name="Lindquist E.A."/>
            <person name="Lipzen A."/>
            <person name="Lundell T."/>
            <person name="Morin E."/>
            <person name="Murat C."/>
            <person name="Riley R."/>
            <person name="Ohm R."/>
            <person name="Sun H."/>
            <person name="Tunlid A."/>
            <person name="Henrissat B."/>
            <person name="Grigoriev I.V."/>
            <person name="Hibbett D.S."/>
            <person name="Martin F."/>
        </authorList>
    </citation>
    <scope>NUCLEOTIDE SEQUENCE [LARGE SCALE GENOMIC DNA]</scope>
    <source>
        <strain evidence="2">F 1598</strain>
    </source>
</reference>
<dbReference type="AlphaFoldDB" id="A0A0C3EUL8"/>